<feature type="compositionally biased region" description="Polar residues" evidence="1">
    <location>
        <begin position="435"/>
        <end position="450"/>
    </location>
</feature>
<reference evidence="2 3" key="2">
    <citation type="submission" date="2018-03" db="EMBL/GenBank/DDBJ databases">
        <title>The ancient ancestry and fast evolution of plastids.</title>
        <authorList>
            <person name="Moore K.R."/>
            <person name="Magnabosco C."/>
            <person name="Momper L."/>
            <person name="Gold D.A."/>
            <person name="Bosak T."/>
            <person name="Fournier G.P."/>
        </authorList>
    </citation>
    <scope>NUCLEOTIDE SEQUENCE [LARGE SCALE GENOMIC DNA]</scope>
    <source>
        <strain evidence="2 3">CCAP 1448/3</strain>
    </source>
</reference>
<comment type="caution">
    <text evidence="2">The sequence shown here is derived from an EMBL/GenBank/DDBJ whole genome shotgun (WGS) entry which is preliminary data.</text>
</comment>
<gene>
    <name evidence="2" type="ORF">C7B64_06525</name>
</gene>
<organism evidence="2 3">
    <name type="scientific">Merismopedia glauca CCAP 1448/3</name>
    <dbReference type="NCBI Taxonomy" id="1296344"/>
    <lineage>
        <taxon>Bacteria</taxon>
        <taxon>Bacillati</taxon>
        <taxon>Cyanobacteriota</taxon>
        <taxon>Cyanophyceae</taxon>
        <taxon>Synechococcales</taxon>
        <taxon>Merismopediaceae</taxon>
        <taxon>Merismopedia</taxon>
    </lineage>
</organism>
<name>A0A2T1C6K4_9CYAN</name>
<sequence length="459" mass="51563">MTLIYKFIEHLRSHNEPFQLKRNGQPPQWSDEALHREVYDYNPQLYALLGLVSSVQPYQRDRILFQLLQRSRLGLNLEVRSLLTTATNIILSLTHPDRVLRIFLALRRVRANHKHTSRAILQYFNHHPELTDIAKCRRPALVDILEHALGKNTARGCVKNLNGNCLTRFVPNDSALKTVFPQLYSQEFRQMGEGTYQNSHLAALANFQKVRERPATVTATNRGGIAATLVHLYRGGESPDLLFALKEYVREAASQLPKFNGKLGLVLDLSASTRSYGDREYCCLSQTMALKFVLEECCTNLRVHQVGGTEYILPNPSGYTDLATGLLDALADNPDAVLIVSDGYENFIPGDLAKVAATLPQIGIYTPVIFCHSKFTNLDDLELRRPATNLIELSFWHQADFSDLIISLLALVGKAGETDLQTFLSQKLTHMQQELPSWTSKNSSPKSLNPTVPPHPLPV</sequence>
<dbReference type="Proteomes" id="UP000238762">
    <property type="component" value="Unassembled WGS sequence"/>
</dbReference>
<keyword evidence="3" id="KW-1185">Reference proteome</keyword>
<dbReference type="EMBL" id="PVWJ01000023">
    <property type="protein sequence ID" value="PSB03864.1"/>
    <property type="molecule type" value="Genomic_DNA"/>
</dbReference>
<dbReference type="AlphaFoldDB" id="A0A2T1C6K4"/>
<protein>
    <submittedName>
        <fullName evidence="2">Uncharacterized protein</fullName>
    </submittedName>
</protein>
<dbReference type="OrthoDB" id="444138at2"/>
<evidence type="ECO:0000313" key="2">
    <source>
        <dbReference type="EMBL" id="PSB03864.1"/>
    </source>
</evidence>
<evidence type="ECO:0000256" key="1">
    <source>
        <dbReference type="SAM" id="MobiDB-lite"/>
    </source>
</evidence>
<evidence type="ECO:0000313" key="3">
    <source>
        <dbReference type="Proteomes" id="UP000238762"/>
    </source>
</evidence>
<accession>A0A2T1C6K4</accession>
<reference evidence="2 3" key="1">
    <citation type="submission" date="2018-02" db="EMBL/GenBank/DDBJ databases">
        <authorList>
            <person name="Cohen D.B."/>
            <person name="Kent A.D."/>
        </authorList>
    </citation>
    <scope>NUCLEOTIDE SEQUENCE [LARGE SCALE GENOMIC DNA]</scope>
    <source>
        <strain evidence="2 3">CCAP 1448/3</strain>
    </source>
</reference>
<feature type="region of interest" description="Disordered" evidence="1">
    <location>
        <begin position="435"/>
        <end position="459"/>
    </location>
</feature>
<proteinExistence type="predicted"/>
<dbReference type="RefSeq" id="WP_106287847.1">
    <property type="nucleotide sequence ID" value="NZ_CAWNTC010000240.1"/>
</dbReference>